<evidence type="ECO:0000256" key="7">
    <source>
        <dbReference type="ARBA" id="ARBA00023125"/>
    </source>
</evidence>
<evidence type="ECO:0000256" key="9">
    <source>
        <dbReference type="ARBA" id="ARBA00038592"/>
    </source>
</evidence>
<dbReference type="Gene3D" id="3.100.10.20">
    <property type="entry name" value="CRISPR-associated endonuclease Cas1, N-terminal domain"/>
    <property type="match status" value="1"/>
</dbReference>
<dbReference type="RefSeq" id="WP_066789787.1">
    <property type="nucleotide sequence ID" value="NZ_LWQS01000071.1"/>
</dbReference>
<feature type="binding site" evidence="10">
    <location>
        <position position="221"/>
    </location>
    <ligand>
        <name>Mn(2+)</name>
        <dbReference type="ChEBI" id="CHEBI:29035"/>
    </ligand>
</feature>
<comment type="subunit">
    <text evidence="9 10">Homodimer, forms a heterotetramer with a Cas2 homodimer.</text>
</comment>
<keyword evidence="7 10" id="KW-0238">DNA-binding</keyword>
<protein>
    <recommendedName>
        <fullName evidence="10">CRISPR-associated endonuclease Cas1</fullName>
        <ecNumber evidence="10">3.1.-.-</ecNumber>
    </recommendedName>
</protein>
<evidence type="ECO:0000256" key="10">
    <source>
        <dbReference type="HAMAP-Rule" id="MF_01470"/>
    </source>
</evidence>
<comment type="function">
    <text evidence="10">CRISPR (clustered regularly interspaced short palindromic repeat), is an adaptive immune system that provides protection against mobile genetic elements (viruses, transposable elements and conjugative plasmids). CRISPR clusters contain spacers, sequences complementary to antecedent mobile elements, and target invading nucleic acids. CRISPR clusters are transcribed and processed into CRISPR RNA (crRNA). Acts as a dsDNA endonuclease. Involved in the integration of spacer DNA into the CRISPR cassette.</text>
</comment>
<dbReference type="OrthoDB" id="9803119at2"/>
<name>A0A178M856_9CHLR</name>
<dbReference type="Pfam" id="PF01867">
    <property type="entry name" value="Cas_Cas1"/>
    <property type="match status" value="1"/>
</dbReference>
<evidence type="ECO:0000256" key="8">
    <source>
        <dbReference type="ARBA" id="ARBA00023211"/>
    </source>
</evidence>
<keyword evidence="6 10" id="KW-0051">Antiviral defense</keyword>
<dbReference type="GO" id="GO:0043571">
    <property type="term" value="P:maintenance of CRISPR repeat elements"/>
    <property type="evidence" value="ECO:0007669"/>
    <property type="project" value="UniProtKB-UniRule"/>
</dbReference>
<dbReference type="AlphaFoldDB" id="A0A178M856"/>
<dbReference type="GO" id="GO:0051607">
    <property type="term" value="P:defense response to virus"/>
    <property type="evidence" value="ECO:0007669"/>
    <property type="project" value="UniProtKB-UniRule"/>
</dbReference>
<dbReference type="GO" id="GO:0004519">
    <property type="term" value="F:endonuclease activity"/>
    <property type="evidence" value="ECO:0007669"/>
    <property type="project" value="UniProtKB-UniRule"/>
</dbReference>
<keyword evidence="3 10" id="KW-0255">Endonuclease</keyword>
<dbReference type="EC" id="3.1.-.-" evidence="10"/>
<dbReference type="InterPro" id="IPR002729">
    <property type="entry name" value="CRISPR-assoc_Cas1"/>
</dbReference>
<evidence type="ECO:0000256" key="4">
    <source>
        <dbReference type="ARBA" id="ARBA00022801"/>
    </source>
</evidence>
<dbReference type="HAMAP" id="MF_01470">
    <property type="entry name" value="Cas1"/>
    <property type="match status" value="1"/>
</dbReference>
<evidence type="ECO:0000313" key="11">
    <source>
        <dbReference type="EMBL" id="OAN44215.1"/>
    </source>
</evidence>
<feature type="binding site" evidence="10">
    <location>
        <position position="236"/>
    </location>
    <ligand>
        <name>Mn(2+)</name>
        <dbReference type="ChEBI" id="CHEBI:29035"/>
    </ligand>
</feature>
<dbReference type="PANTHER" id="PTHR34353">
    <property type="entry name" value="CRISPR-ASSOCIATED ENDONUCLEASE CAS1 1"/>
    <property type="match status" value="1"/>
</dbReference>
<dbReference type="GO" id="GO:0016787">
    <property type="term" value="F:hydrolase activity"/>
    <property type="evidence" value="ECO:0007669"/>
    <property type="project" value="UniProtKB-KW"/>
</dbReference>
<keyword evidence="8 10" id="KW-0464">Manganese</keyword>
<proteinExistence type="inferred from homology"/>
<keyword evidence="1 10" id="KW-0540">Nuclease</keyword>
<comment type="similarity">
    <text evidence="10">Belongs to the CRISPR-associated endonuclease Cas1 family.</text>
</comment>
<feature type="binding site" evidence="10">
    <location>
        <position position="156"/>
    </location>
    <ligand>
        <name>Mn(2+)</name>
        <dbReference type="ChEBI" id="CHEBI:29035"/>
    </ligand>
</feature>
<dbReference type="Gene3D" id="1.20.120.920">
    <property type="entry name" value="CRISPR-associated endonuclease Cas1, C-terminal domain"/>
    <property type="match status" value="1"/>
</dbReference>
<dbReference type="InterPro" id="IPR042211">
    <property type="entry name" value="CRISPR-assoc_Cas1_N"/>
</dbReference>
<keyword evidence="5 10" id="KW-0460">Magnesium</keyword>
<evidence type="ECO:0000256" key="3">
    <source>
        <dbReference type="ARBA" id="ARBA00022759"/>
    </source>
</evidence>
<keyword evidence="2 10" id="KW-0479">Metal-binding</keyword>
<dbReference type="GO" id="GO:0003677">
    <property type="term" value="F:DNA binding"/>
    <property type="evidence" value="ECO:0007669"/>
    <property type="project" value="UniProtKB-KW"/>
</dbReference>
<evidence type="ECO:0000256" key="1">
    <source>
        <dbReference type="ARBA" id="ARBA00022722"/>
    </source>
</evidence>
<keyword evidence="12" id="KW-1185">Reference proteome</keyword>
<reference evidence="11 12" key="1">
    <citation type="submission" date="2016-04" db="EMBL/GenBank/DDBJ databases">
        <title>Chloroflexus islandicus sp. nov., a thermophilic filamentous anoxygenic phototrophic bacterium from geyser Strokkur (Iceland).</title>
        <authorList>
            <person name="Gaisin V.A."/>
            <person name="Kalashnikov A.M."/>
            <person name="Sukhacheva M.V."/>
            <person name="Grouzdev D.S."/>
            <person name="Ivanov T.M."/>
            <person name="Kuznetsov B."/>
            <person name="Gorlenko V.M."/>
        </authorList>
    </citation>
    <scope>NUCLEOTIDE SEQUENCE [LARGE SCALE GENOMIC DNA]</scope>
    <source>
        <strain evidence="12">isl-2</strain>
    </source>
</reference>
<comment type="cofactor">
    <cofactor evidence="10">
        <name>Mg(2+)</name>
        <dbReference type="ChEBI" id="CHEBI:18420"/>
    </cofactor>
    <cofactor evidence="10">
        <name>Mn(2+)</name>
        <dbReference type="ChEBI" id="CHEBI:29035"/>
    </cofactor>
</comment>
<keyword evidence="4 10" id="KW-0378">Hydrolase</keyword>
<accession>A0A178M856</accession>
<dbReference type="STRING" id="1707952.A6A03_03470"/>
<dbReference type="InterPro" id="IPR042206">
    <property type="entry name" value="CRISPR-assoc_Cas1_C"/>
</dbReference>
<dbReference type="InterPro" id="IPR050646">
    <property type="entry name" value="Cas1"/>
</dbReference>
<evidence type="ECO:0000256" key="6">
    <source>
        <dbReference type="ARBA" id="ARBA00023118"/>
    </source>
</evidence>
<evidence type="ECO:0000256" key="2">
    <source>
        <dbReference type="ARBA" id="ARBA00022723"/>
    </source>
</evidence>
<sequence>MATLYVQEQGATVRKRDNQIIITRAGEVLQEIPLNKIDQIVLMGRGVQISTALLVELLGRGIPVMLTNQHGSRHYATLTAGPSRFGALRLRQSQLVVDPAWALELARGIVAAKLAAQRAVLAATGWPAAATAIAQIDAAARGLASAATLDAARGFEGAAAAAYFGAWRAAFQQGWGFQGRAFYPPPDPINALLSFGYTLLLHDVLTAVQFTGLDPYLGVFHAIEAGRPSLALDLMEEFRPLIVDRMALDLITTNAITRQQFERAGPDKPNAIYLNGAARKLVVSRYEALMQTPVRLAGGSQTAFRRVVLLQAQMVARIIRGEQARYEGVVR</sequence>
<gene>
    <name evidence="10" type="primary">cas1</name>
    <name evidence="11" type="ORF">A6A03_03470</name>
</gene>
<dbReference type="CDD" id="cd09634">
    <property type="entry name" value="Cas1_I-II-III"/>
    <property type="match status" value="1"/>
</dbReference>
<evidence type="ECO:0000256" key="5">
    <source>
        <dbReference type="ARBA" id="ARBA00022842"/>
    </source>
</evidence>
<evidence type="ECO:0000313" key="12">
    <source>
        <dbReference type="Proteomes" id="UP000078287"/>
    </source>
</evidence>
<dbReference type="EMBL" id="LWQS01000071">
    <property type="protein sequence ID" value="OAN44215.1"/>
    <property type="molecule type" value="Genomic_DNA"/>
</dbReference>
<dbReference type="NCBIfam" id="TIGR00287">
    <property type="entry name" value="cas1"/>
    <property type="match status" value="1"/>
</dbReference>
<dbReference type="GO" id="GO:0046872">
    <property type="term" value="F:metal ion binding"/>
    <property type="evidence" value="ECO:0007669"/>
    <property type="project" value="UniProtKB-UniRule"/>
</dbReference>
<dbReference type="PANTHER" id="PTHR34353:SF2">
    <property type="entry name" value="CRISPR-ASSOCIATED ENDONUCLEASE CAS1 1"/>
    <property type="match status" value="1"/>
</dbReference>
<comment type="caution">
    <text evidence="11">The sequence shown here is derived from an EMBL/GenBank/DDBJ whole genome shotgun (WGS) entry which is preliminary data.</text>
</comment>
<organism evidence="11 12">
    <name type="scientific">Chloroflexus islandicus</name>
    <dbReference type="NCBI Taxonomy" id="1707952"/>
    <lineage>
        <taxon>Bacteria</taxon>
        <taxon>Bacillati</taxon>
        <taxon>Chloroflexota</taxon>
        <taxon>Chloroflexia</taxon>
        <taxon>Chloroflexales</taxon>
        <taxon>Chloroflexineae</taxon>
        <taxon>Chloroflexaceae</taxon>
        <taxon>Chloroflexus</taxon>
    </lineage>
</organism>
<dbReference type="Proteomes" id="UP000078287">
    <property type="component" value="Unassembled WGS sequence"/>
</dbReference>